<dbReference type="Gene3D" id="3.20.20.150">
    <property type="entry name" value="Divalent-metal-dependent TIM barrel enzymes"/>
    <property type="match status" value="1"/>
</dbReference>
<dbReference type="AlphaFoldDB" id="A0A518CSB3"/>
<evidence type="ECO:0000313" key="1">
    <source>
        <dbReference type="EMBL" id="QDU82121.1"/>
    </source>
</evidence>
<protein>
    <submittedName>
        <fullName evidence="1">Xylose isomerase-like TIM barrel</fullName>
    </submittedName>
</protein>
<dbReference type="Proteomes" id="UP000317178">
    <property type="component" value="Chromosome"/>
</dbReference>
<sequence length="397" mass="44474">MSLSTLPLCYCTNVHAAQTVPEVLAGLTQYTVPVKAKYGSELAAGLWLAKSVTDEILSEPDGVTKLAQELAARDLTCHTLNAFPYGNFHSDRVKEQVYLPDWSTDERLNYTFDCARILAGILPEGREGSISTVPLGFKQFDYADNFEQVAIGKLIELAQKLDDLHDETGNVVRLAIEPEPFCLLETTDETIAFFEKLFAIATEQNLLDEVKRHIGVCYDVCHQSIEFENVGASIKRLEDQEIRINKVHITCAIEIKNPGTAAELREVLSRYVEPRYLHQTMARNAAGEIRRLVDLTKEFAMSPPADFAEADVWRVHYHVPVNAEQVGPLGTTRHDLKKALDAVHQLTYAPHLEVETYTWDVLPENKVDLVEGLTQELVATRKLLGSIRLAQTNMIIS</sequence>
<dbReference type="InterPro" id="IPR036237">
    <property type="entry name" value="Xyl_isomerase-like_sf"/>
</dbReference>
<proteinExistence type="predicted"/>
<dbReference type="RefSeq" id="WP_144998043.1">
    <property type="nucleotide sequence ID" value="NZ_CP036281.1"/>
</dbReference>
<organism evidence="1 2">
    <name type="scientific">Polystyrenella longa</name>
    <dbReference type="NCBI Taxonomy" id="2528007"/>
    <lineage>
        <taxon>Bacteria</taxon>
        <taxon>Pseudomonadati</taxon>
        <taxon>Planctomycetota</taxon>
        <taxon>Planctomycetia</taxon>
        <taxon>Planctomycetales</taxon>
        <taxon>Planctomycetaceae</taxon>
        <taxon>Polystyrenella</taxon>
    </lineage>
</organism>
<keyword evidence="2" id="KW-1185">Reference proteome</keyword>
<dbReference type="GO" id="GO:0016853">
    <property type="term" value="F:isomerase activity"/>
    <property type="evidence" value="ECO:0007669"/>
    <property type="project" value="UniProtKB-KW"/>
</dbReference>
<dbReference type="SUPFAM" id="SSF51658">
    <property type="entry name" value="Xylose isomerase-like"/>
    <property type="match status" value="1"/>
</dbReference>
<accession>A0A518CSB3</accession>
<gene>
    <name evidence="1" type="ORF">Pla110_38760</name>
</gene>
<dbReference type="NCBIfam" id="NF035939">
    <property type="entry name" value="TIM_EboE"/>
    <property type="match status" value="1"/>
</dbReference>
<dbReference type="OrthoDB" id="9785907at2"/>
<reference evidence="1 2" key="1">
    <citation type="submission" date="2019-02" db="EMBL/GenBank/DDBJ databases">
        <title>Deep-cultivation of Planctomycetes and their phenomic and genomic characterization uncovers novel biology.</title>
        <authorList>
            <person name="Wiegand S."/>
            <person name="Jogler M."/>
            <person name="Boedeker C."/>
            <person name="Pinto D."/>
            <person name="Vollmers J."/>
            <person name="Rivas-Marin E."/>
            <person name="Kohn T."/>
            <person name="Peeters S.H."/>
            <person name="Heuer A."/>
            <person name="Rast P."/>
            <person name="Oberbeckmann S."/>
            <person name="Bunk B."/>
            <person name="Jeske O."/>
            <person name="Meyerdierks A."/>
            <person name="Storesund J.E."/>
            <person name="Kallscheuer N."/>
            <person name="Luecker S."/>
            <person name="Lage O.M."/>
            <person name="Pohl T."/>
            <person name="Merkel B.J."/>
            <person name="Hornburger P."/>
            <person name="Mueller R.-W."/>
            <person name="Bruemmer F."/>
            <person name="Labrenz M."/>
            <person name="Spormann A.M."/>
            <person name="Op den Camp H."/>
            <person name="Overmann J."/>
            <person name="Amann R."/>
            <person name="Jetten M.S.M."/>
            <person name="Mascher T."/>
            <person name="Medema M.H."/>
            <person name="Devos D.P."/>
            <person name="Kaster A.-K."/>
            <person name="Ovreas L."/>
            <person name="Rohde M."/>
            <person name="Galperin M.Y."/>
            <person name="Jogler C."/>
        </authorList>
    </citation>
    <scope>NUCLEOTIDE SEQUENCE [LARGE SCALE GENOMIC DNA]</scope>
    <source>
        <strain evidence="1 2">Pla110</strain>
    </source>
</reference>
<keyword evidence="1" id="KW-0413">Isomerase</keyword>
<name>A0A518CSB3_9PLAN</name>
<dbReference type="KEGG" id="plon:Pla110_38760"/>
<dbReference type="EMBL" id="CP036281">
    <property type="protein sequence ID" value="QDU82121.1"/>
    <property type="molecule type" value="Genomic_DNA"/>
</dbReference>
<evidence type="ECO:0000313" key="2">
    <source>
        <dbReference type="Proteomes" id="UP000317178"/>
    </source>
</evidence>